<feature type="transmembrane region" description="Helical" evidence="8">
    <location>
        <begin position="64"/>
        <end position="87"/>
    </location>
</feature>
<evidence type="ECO:0000313" key="9">
    <source>
        <dbReference type="EMBL" id="MDJ1484148.1"/>
    </source>
</evidence>
<dbReference type="PANTHER" id="PTHR21716:SF53">
    <property type="entry name" value="PERMEASE PERM-RELATED"/>
    <property type="match status" value="1"/>
</dbReference>
<accession>A0AAE3QX80</accession>
<keyword evidence="5 8" id="KW-0812">Transmembrane</keyword>
<name>A0AAE3QX80_9BACT</name>
<feature type="transmembrane region" description="Helical" evidence="8">
    <location>
        <begin position="233"/>
        <end position="256"/>
    </location>
</feature>
<feature type="transmembrane region" description="Helical" evidence="8">
    <location>
        <begin position="12"/>
        <end position="29"/>
    </location>
</feature>
<organism evidence="9 10">
    <name type="scientific">Xanthocytophaga flava</name>
    <dbReference type="NCBI Taxonomy" id="3048013"/>
    <lineage>
        <taxon>Bacteria</taxon>
        <taxon>Pseudomonadati</taxon>
        <taxon>Bacteroidota</taxon>
        <taxon>Cytophagia</taxon>
        <taxon>Cytophagales</taxon>
        <taxon>Rhodocytophagaceae</taxon>
        <taxon>Xanthocytophaga</taxon>
    </lineage>
</organism>
<keyword evidence="6 8" id="KW-1133">Transmembrane helix</keyword>
<dbReference type="Proteomes" id="UP001241110">
    <property type="component" value="Unassembled WGS sequence"/>
</dbReference>
<evidence type="ECO:0000256" key="6">
    <source>
        <dbReference type="ARBA" id="ARBA00022989"/>
    </source>
</evidence>
<dbReference type="GO" id="GO:0055085">
    <property type="term" value="P:transmembrane transport"/>
    <property type="evidence" value="ECO:0007669"/>
    <property type="project" value="TreeGrafter"/>
</dbReference>
<feature type="transmembrane region" description="Helical" evidence="8">
    <location>
        <begin position="154"/>
        <end position="171"/>
    </location>
</feature>
<protein>
    <submittedName>
        <fullName evidence="9">AI-2E family transporter</fullName>
    </submittedName>
</protein>
<keyword evidence="7 8" id="KW-0472">Membrane</keyword>
<dbReference type="RefSeq" id="WP_313985041.1">
    <property type="nucleotide sequence ID" value="NZ_JASJOS010000013.1"/>
</dbReference>
<evidence type="ECO:0000256" key="2">
    <source>
        <dbReference type="ARBA" id="ARBA00009773"/>
    </source>
</evidence>
<evidence type="ECO:0000313" key="10">
    <source>
        <dbReference type="Proteomes" id="UP001241110"/>
    </source>
</evidence>
<evidence type="ECO:0000256" key="5">
    <source>
        <dbReference type="ARBA" id="ARBA00022692"/>
    </source>
</evidence>
<evidence type="ECO:0000256" key="3">
    <source>
        <dbReference type="ARBA" id="ARBA00022448"/>
    </source>
</evidence>
<comment type="subcellular location">
    <subcellularLocation>
        <location evidence="1">Cell membrane</location>
        <topology evidence="1">Multi-pass membrane protein</topology>
    </subcellularLocation>
</comment>
<dbReference type="AlphaFoldDB" id="A0AAE3QX80"/>
<dbReference type="PANTHER" id="PTHR21716">
    <property type="entry name" value="TRANSMEMBRANE PROTEIN"/>
    <property type="match status" value="1"/>
</dbReference>
<sequence>MENPRAVQLPIYAKITFILISIALLWIFLVQMAGMLIPICFSLLFALLLHPLCVRLETWRVPRVLAITLCLILLVIVVVGILMGIVVQLTDFADILPDLQKKFLKLFNDAQIWIRTEFGVRKKEQADWLEKNAQMLTDSSGQIVGNLLSVVSNAFTNLGLVPVYIFFLLYYRNFLRKFLDRLFSSASETHILYILIKVRDVVRNYLVGLVFVMSIIATLNTLGLLILGIQHALFFGILAALLNVIPYIGIVIGSVLPILMAILTKDSLWYAVGVSAVFTVVQFLEGNFITPRIVGSKVSVNSLATVIALIMGGLLWGAPGMILAIPFTAMFKVVFDNIPGMEAWGFLLGEVPEEHLKVQTVIVEAVEAVKEEVEEIVEDVKEVVAPDLKKDTK</sequence>
<dbReference type="GO" id="GO:0005886">
    <property type="term" value="C:plasma membrane"/>
    <property type="evidence" value="ECO:0007669"/>
    <property type="project" value="UniProtKB-SubCell"/>
</dbReference>
<evidence type="ECO:0000256" key="7">
    <source>
        <dbReference type="ARBA" id="ARBA00023136"/>
    </source>
</evidence>
<feature type="transmembrane region" description="Helical" evidence="8">
    <location>
        <begin position="304"/>
        <end position="325"/>
    </location>
</feature>
<gene>
    <name evidence="9" type="ORF">QNI16_26860</name>
</gene>
<reference evidence="9" key="1">
    <citation type="submission" date="2023-05" db="EMBL/GenBank/DDBJ databases">
        <authorList>
            <person name="Zhang X."/>
        </authorList>
    </citation>
    <scope>NUCLEOTIDE SEQUENCE</scope>
    <source>
        <strain evidence="9">YF14B1</strain>
    </source>
</reference>
<keyword evidence="3" id="KW-0813">Transport</keyword>
<feature type="transmembrane region" description="Helical" evidence="8">
    <location>
        <begin position="268"/>
        <end position="284"/>
    </location>
</feature>
<comment type="caution">
    <text evidence="9">The sequence shown here is derived from an EMBL/GenBank/DDBJ whole genome shotgun (WGS) entry which is preliminary data.</text>
</comment>
<evidence type="ECO:0000256" key="4">
    <source>
        <dbReference type="ARBA" id="ARBA00022475"/>
    </source>
</evidence>
<feature type="transmembrane region" description="Helical" evidence="8">
    <location>
        <begin position="35"/>
        <end position="52"/>
    </location>
</feature>
<feature type="transmembrane region" description="Helical" evidence="8">
    <location>
        <begin position="205"/>
        <end position="227"/>
    </location>
</feature>
<dbReference type="Pfam" id="PF01594">
    <property type="entry name" value="AI-2E_transport"/>
    <property type="match status" value="1"/>
</dbReference>
<keyword evidence="4" id="KW-1003">Cell membrane</keyword>
<comment type="similarity">
    <text evidence="2">Belongs to the autoinducer-2 exporter (AI-2E) (TC 2.A.86) family.</text>
</comment>
<evidence type="ECO:0000256" key="1">
    <source>
        <dbReference type="ARBA" id="ARBA00004651"/>
    </source>
</evidence>
<proteinExistence type="inferred from homology"/>
<dbReference type="InterPro" id="IPR002549">
    <property type="entry name" value="AI-2E-like"/>
</dbReference>
<evidence type="ECO:0000256" key="8">
    <source>
        <dbReference type="SAM" id="Phobius"/>
    </source>
</evidence>
<dbReference type="EMBL" id="JASJOS010000013">
    <property type="protein sequence ID" value="MDJ1484148.1"/>
    <property type="molecule type" value="Genomic_DNA"/>
</dbReference>